<dbReference type="Proteomes" id="UP000886885">
    <property type="component" value="Chromosome 1A"/>
</dbReference>
<feature type="transmembrane region" description="Helical" evidence="1">
    <location>
        <begin position="164"/>
        <end position="189"/>
    </location>
</feature>
<dbReference type="OrthoDB" id="859793at2759"/>
<evidence type="ECO:0000313" key="2">
    <source>
        <dbReference type="EMBL" id="KAG6792657.1"/>
    </source>
</evidence>
<comment type="caution">
    <text evidence="2">The sequence shown here is derived from an EMBL/GenBank/DDBJ whole genome shotgun (WGS) entry which is preliminary data.</text>
</comment>
<gene>
    <name evidence="2" type="ORF">POTOM_001809</name>
</gene>
<dbReference type="EMBL" id="JAAWWB010000001">
    <property type="protein sequence ID" value="KAG6792657.1"/>
    <property type="molecule type" value="Genomic_DNA"/>
</dbReference>
<name>A0A8X8IW58_POPTO</name>
<dbReference type="AlphaFoldDB" id="A0A8X8IW58"/>
<reference evidence="2" key="1">
    <citation type="journal article" date="2020" name="bioRxiv">
        <title>Hybrid origin of Populus tomentosa Carr. identified through genome sequencing and phylogenomic analysis.</title>
        <authorList>
            <person name="An X."/>
            <person name="Gao K."/>
            <person name="Chen Z."/>
            <person name="Li J."/>
            <person name="Yang X."/>
            <person name="Yang X."/>
            <person name="Zhou J."/>
            <person name="Guo T."/>
            <person name="Zhao T."/>
            <person name="Huang S."/>
            <person name="Miao D."/>
            <person name="Khan W.U."/>
            <person name="Rao P."/>
            <person name="Ye M."/>
            <person name="Lei B."/>
            <person name="Liao W."/>
            <person name="Wang J."/>
            <person name="Ji L."/>
            <person name="Li Y."/>
            <person name="Guo B."/>
            <person name="Mustafa N.S."/>
            <person name="Li S."/>
            <person name="Yun Q."/>
            <person name="Keller S.R."/>
            <person name="Mao J."/>
            <person name="Zhang R."/>
            <person name="Strauss S.H."/>
        </authorList>
    </citation>
    <scope>NUCLEOTIDE SEQUENCE</scope>
    <source>
        <strain evidence="2">GM15</strain>
        <tissue evidence="2">Leaf</tissue>
    </source>
</reference>
<keyword evidence="1" id="KW-1133">Transmembrane helix</keyword>
<protein>
    <submittedName>
        <fullName evidence="2">Uncharacterized protein</fullName>
    </submittedName>
</protein>
<keyword evidence="1" id="KW-0472">Membrane</keyword>
<evidence type="ECO:0000256" key="1">
    <source>
        <dbReference type="SAM" id="Phobius"/>
    </source>
</evidence>
<proteinExistence type="predicted"/>
<accession>A0A8X8IW58</accession>
<keyword evidence="1" id="KW-0812">Transmembrane</keyword>
<organism evidence="2 3">
    <name type="scientific">Populus tomentosa</name>
    <name type="common">Chinese white poplar</name>
    <dbReference type="NCBI Taxonomy" id="118781"/>
    <lineage>
        <taxon>Eukaryota</taxon>
        <taxon>Viridiplantae</taxon>
        <taxon>Streptophyta</taxon>
        <taxon>Embryophyta</taxon>
        <taxon>Tracheophyta</taxon>
        <taxon>Spermatophyta</taxon>
        <taxon>Magnoliopsida</taxon>
        <taxon>eudicotyledons</taxon>
        <taxon>Gunneridae</taxon>
        <taxon>Pentapetalae</taxon>
        <taxon>rosids</taxon>
        <taxon>fabids</taxon>
        <taxon>Malpighiales</taxon>
        <taxon>Salicaceae</taxon>
        <taxon>Saliceae</taxon>
        <taxon>Populus</taxon>
    </lineage>
</organism>
<keyword evidence="3" id="KW-1185">Reference proteome</keyword>
<sequence>MSQTSTLDVEANTSADNARTDTLCENANVLAHQIENSSDVVLCTKYYIPLLVAADETKVEIVSSVANNLEVMMDEDDKSVTKKNVSGREQLKESENETIALVDHIPVKQHDIKDNSSVETCMSLEEAGMRGLMHEEQANVESKHTASVPFLPATLILASPNSTFCVLICFLLGIFRHIYLFTIAAFLIAEVIRNQNKKQQTILISKLDFCLDVAASFI</sequence>
<evidence type="ECO:0000313" key="3">
    <source>
        <dbReference type="Proteomes" id="UP000886885"/>
    </source>
</evidence>